<comment type="caution">
    <text evidence="1">The sequence shown here is derived from an EMBL/GenBank/DDBJ whole genome shotgun (WGS) entry which is preliminary data.</text>
</comment>
<name>A0ACB9IQH0_9ASTR</name>
<protein>
    <submittedName>
        <fullName evidence="1">Uncharacterized protein</fullName>
    </submittedName>
</protein>
<reference evidence="2" key="1">
    <citation type="journal article" date="2022" name="Mol. Ecol. Resour.">
        <title>The genomes of chicory, endive, great burdock and yacon provide insights into Asteraceae palaeo-polyploidization history and plant inulin production.</title>
        <authorList>
            <person name="Fan W."/>
            <person name="Wang S."/>
            <person name="Wang H."/>
            <person name="Wang A."/>
            <person name="Jiang F."/>
            <person name="Liu H."/>
            <person name="Zhao H."/>
            <person name="Xu D."/>
            <person name="Zhang Y."/>
        </authorList>
    </citation>
    <scope>NUCLEOTIDE SEQUENCE [LARGE SCALE GENOMIC DNA]</scope>
    <source>
        <strain evidence="2">cv. Yunnan</strain>
    </source>
</reference>
<gene>
    <name evidence="1" type="ORF">L1987_19794</name>
</gene>
<proteinExistence type="predicted"/>
<reference evidence="1 2" key="2">
    <citation type="journal article" date="2022" name="Mol. Ecol. Resour.">
        <title>The genomes of chicory, endive, great burdock and yacon provide insights into Asteraceae paleo-polyploidization history and plant inulin production.</title>
        <authorList>
            <person name="Fan W."/>
            <person name="Wang S."/>
            <person name="Wang H."/>
            <person name="Wang A."/>
            <person name="Jiang F."/>
            <person name="Liu H."/>
            <person name="Zhao H."/>
            <person name="Xu D."/>
            <person name="Zhang Y."/>
        </authorList>
    </citation>
    <scope>NUCLEOTIDE SEQUENCE [LARGE SCALE GENOMIC DNA]</scope>
    <source>
        <strain evidence="2">cv. Yunnan</strain>
        <tissue evidence="1">Leaves</tissue>
    </source>
</reference>
<dbReference type="Proteomes" id="UP001056120">
    <property type="component" value="Linkage Group LG07"/>
</dbReference>
<organism evidence="1 2">
    <name type="scientific">Smallanthus sonchifolius</name>
    <dbReference type="NCBI Taxonomy" id="185202"/>
    <lineage>
        <taxon>Eukaryota</taxon>
        <taxon>Viridiplantae</taxon>
        <taxon>Streptophyta</taxon>
        <taxon>Embryophyta</taxon>
        <taxon>Tracheophyta</taxon>
        <taxon>Spermatophyta</taxon>
        <taxon>Magnoliopsida</taxon>
        <taxon>eudicotyledons</taxon>
        <taxon>Gunneridae</taxon>
        <taxon>Pentapetalae</taxon>
        <taxon>asterids</taxon>
        <taxon>campanulids</taxon>
        <taxon>Asterales</taxon>
        <taxon>Asteraceae</taxon>
        <taxon>Asteroideae</taxon>
        <taxon>Heliantheae alliance</taxon>
        <taxon>Millerieae</taxon>
        <taxon>Smallanthus</taxon>
    </lineage>
</organism>
<sequence>MNWKLPRRKMTILLDRIVEEIRSTIDRAQIHSLIPWLRLTREGFCYSKASACNVVLCDHTIQQVHDLLCE</sequence>
<keyword evidence="2" id="KW-1185">Reference proteome</keyword>
<accession>A0ACB9IQH0</accession>
<evidence type="ECO:0000313" key="1">
    <source>
        <dbReference type="EMBL" id="KAI3810184.1"/>
    </source>
</evidence>
<dbReference type="EMBL" id="CM042024">
    <property type="protein sequence ID" value="KAI3810184.1"/>
    <property type="molecule type" value="Genomic_DNA"/>
</dbReference>
<evidence type="ECO:0000313" key="2">
    <source>
        <dbReference type="Proteomes" id="UP001056120"/>
    </source>
</evidence>